<feature type="transmembrane region" description="Helical" evidence="14">
    <location>
        <begin position="75"/>
        <end position="96"/>
    </location>
</feature>
<evidence type="ECO:0000256" key="9">
    <source>
        <dbReference type="ARBA" id="ARBA00022777"/>
    </source>
</evidence>
<dbReference type="InterPro" id="IPR029016">
    <property type="entry name" value="GAF-like_dom_sf"/>
</dbReference>
<dbReference type="Proteomes" id="UP000580568">
    <property type="component" value="Unassembled WGS sequence"/>
</dbReference>
<dbReference type="Gene3D" id="1.10.1760.20">
    <property type="match status" value="1"/>
</dbReference>
<dbReference type="GO" id="GO:0071555">
    <property type="term" value="P:cell wall organization"/>
    <property type="evidence" value="ECO:0007669"/>
    <property type="project" value="InterPro"/>
</dbReference>
<feature type="domain" description="Histidine kinase/HSP90-like ATPase" evidence="15">
    <location>
        <begin position="446"/>
        <end position="552"/>
    </location>
</feature>
<evidence type="ECO:0000313" key="17">
    <source>
        <dbReference type="Proteomes" id="UP000580568"/>
    </source>
</evidence>
<feature type="transmembrane region" description="Helical" evidence="14">
    <location>
        <begin position="7"/>
        <end position="25"/>
    </location>
</feature>
<feature type="transmembrane region" description="Helical" evidence="14">
    <location>
        <begin position="136"/>
        <end position="157"/>
    </location>
</feature>
<name>A0A6V8SB06_9CLOT</name>
<evidence type="ECO:0000256" key="10">
    <source>
        <dbReference type="ARBA" id="ARBA00022840"/>
    </source>
</evidence>
<proteinExistence type="predicted"/>
<dbReference type="SMART" id="SM00387">
    <property type="entry name" value="HATPase_c"/>
    <property type="match status" value="1"/>
</dbReference>
<keyword evidence="5" id="KW-0597">Phosphoprotein</keyword>
<dbReference type="AlphaFoldDB" id="A0A6V8SB06"/>
<dbReference type="RefSeq" id="WP_183275994.1">
    <property type="nucleotide sequence ID" value="NZ_BLZR01000001.1"/>
</dbReference>
<dbReference type="PANTHER" id="PTHR34220:SF7">
    <property type="entry name" value="SENSOR HISTIDINE KINASE YPDA"/>
    <property type="match status" value="1"/>
</dbReference>
<keyword evidence="9 16" id="KW-0418">Kinase</keyword>
<keyword evidence="4" id="KW-1003">Cell membrane</keyword>
<dbReference type="InterPro" id="IPR010559">
    <property type="entry name" value="Sig_transdc_His_kin_internal"/>
</dbReference>
<evidence type="ECO:0000256" key="11">
    <source>
        <dbReference type="ARBA" id="ARBA00022989"/>
    </source>
</evidence>
<dbReference type="EC" id="2.7.13.3" evidence="3"/>
<dbReference type="InterPro" id="IPR036890">
    <property type="entry name" value="HATPase_C_sf"/>
</dbReference>
<dbReference type="SUPFAM" id="SSF55781">
    <property type="entry name" value="GAF domain-like"/>
    <property type="match status" value="1"/>
</dbReference>
<feature type="transmembrane region" description="Helical" evidence="14">
    <location>
        <begin position="102"/>
        <end position="124"/>
    </location>
</feature>
<keyword evidence="8" id="KW-0547">Nucleotide-binding</keyword>
<gene>
    <name evidence="16" type="ORF">bsdtw1_00484</name>
</gene>
<protein>
    <recommendedName>
        <fullName evidence="3">histidine kinase</fullName>
        <ecNumber evidence="3">2.7.13.3</ecNumber>
    </recommendedName>
</protein>
<dbReference type="GO" id="GO:0005524">
    <property type="term" value="F:ATP binding"/>
    <property type="evidence" value="ECO:0007669"/>
    <property type="project" value="UniProtKB-KW"/>
</dbReference>
<evidence type="ECO:0000256" key="13">
    <source>
        <dbReference type="ARBA" id="ARBA00023136"/>
    </source>
</evidence>
<keyword evidence="11 14" id="KW-1133">Transmembrane helix</keyword>
<dbReference type="Pfam" id="PF02518">
    <property type="entry name" value="HATPase_c"/>
    <property type="match status" value="1"/>
</dbReference>
<accession>A0A6V8SB06</accession>
<evidence type="ECO:0000256" key="5">
    <source>
        <dbReference type="ARBA" id="ARBA00022553"/>
    </source>
</evidence>
<evidence type="ECO:0000313" key="16">
    <source>
        <dbReference type="EMBL" id="GFP74434.1"/>
    </source>
</evidence>
<organism evidence="16 17">
    <name type="scientific">Clostridium fungisolvens</name>
    <dbReference type="NCBI Taxonomy" id="1604897"/>
    <lineage>
        <taxon>Bacteria</taxon>
        <taxon>Bacillati</taxon>
        <taxon>Bacillota</taxon>
        <taxon>Clostridia</taxon>
        <taxon>Eubacteriales</taxon>
        <taxon>Clostridiaceae</taxon>
        <taxon>Clostridium</taxon>
    </lineage>
</organism>
<evidence type="ECO:0000256" key="12">
    <source>
        <dbReference type="ARBA" id="ARBA00023012"/>
    </source>
</evidence>
<feature type="transmembrane region" description="Helical" evidence="14">
    <location>
        <begin position="45"/>
        <end position="63"/>
    </location>
</feature>
<evidence type="ECO:0000256" key="8">
    <source>
        <dbReference type="ARBA" id="ARBA00022741"/>
    </source>
</evidence>
<dbReference type="SUPFAM" id="SSF55874">
    <property type="entry name" value="ATPase domain of HSP90 chaperone/DNA topoisomerase II/histidine kinase"/>
    <property type="match status" value="1"/>
</dbReference>
<comment type="caution">
    <text evidence="16">The sequence shown here is derived from an EMBL/GenBank/DDBJ whole genome shotgun (WGS) entry which is preliminary data.</text>
</comment>
<keyword evidence="17" id="KW-1185">Reference proteome</keyword>
<keyword evidence="6" id="KW-0808">Transferase</keyword>
<evidence type="ECO:0000256" key="4">
    <source>
        <dbReference type="ARBA" id="ARBA00022475"/>
    </source>
</evidence>
<evidence type="ECO:0000256" key="3">
    <source>
        <dbReference type="ARBA" id="ARBA00012438"/>
    </source>
</evidence>
<dbReference type="InterPro" id="IPR003594">
    <property type="entry name" value="HATPase_dom"/>
</dbReference>
<dbReference type="Pfam" id="PF06580">
    <property type="entry name" value="His_kinase"/>
    <property type="match status" value="1"/>
</dbReference>
<dbReference type="InterPro" id="IPR050640">
    <property type="entry name" value="Bact_2-comp_sensor_kinase"/>
</dbReference>
<keyword evidence="7 14" id="KW-0812">Transmembrane</keyword>
<evidence type="ECO:0000256" key="14">
    <source>
        <dbReference type="SAM" id="Phobius"/>
    </source>
</evidence>
<evidence type="ECO:0000256" key="6">
    <source>
        <dbReference type="ARBA" id="ARBA00022679"/>
    </source>
</evidence>
<comment type="subcellular location">
    <subcellularLocation>
        <location evidence="2">Cell membrane</location>
        <topology evidence="2">Multi-pass membrane protein</topology>
    </subcellularLocation>
</comment>
<dbReference type="EMBL" id="BLZR01000001">
    <property type="protein sequence ID" value="GFP74434.1"/>
    <property type="molecule type" value="Genomic_DNA"/>
</dbReference>
<reference evidence="16 17" key="1">
    <citation type="submission" date="2020-07" db="EMBL/GenBank/DDBJ databases">
        <title>A new beta-1,3-glucan-decomposing anaerobic bacterium isolated from anoxic soil subjected to biological soil disinfestation.</title>
        <authorList>
            <person name="Ueki A."/>
            <person name="Tonouchi A."/>
        </authorList>
    </citation>
    <scope>NUCLEOTIDE SEQUENCE [LARGE SCALE GENOMIC DNA]</scope>
    <source>
        <strain evidence="16 17">TW1</strain>
    </source>
</reference>
<evidence type="ECO:0000256" key="1">
    <source>
        <dbReference type="ARBA" id="ARBA00000085"/>
    </source>
</evidence>
<keyword evidence="10" id="KW-0067">ATP-binding</keyword>
<keyword evidence="13 14" id="KW-0472">Membrane</keyword>
<evidence type="ECO:0000256" key="2">
    <source>
        <dbReference type="ARBA" id="ARBA00004651"/>
    </source>
</evidence>
<sequence>MNYVYNILVQFVDRIALLLMCLFVITRLRGFREIFHSGNYSKKDYVILCIVFSLLAILANYTGLNVEGSLVNVRIITVVSGGIIFGPVVGIVSGVISGVHRYLIDIGGITSIPCLISSITAGIISGYINKRIQRNYRWIAGIIAGAFSETITMLLILLLSRPLSLGLDIVSKIALPMILGQISVGFIVQLIQSIEDDKERIAAKQAKLSLDIANKTLPYFRNINSDSLNKICTIIRDDIKADAVSITDTNNILAYIGVGKEYYNIGHEIIPEETKEAINSDKIIIRNNGLQDKSLMLKSAIIIPLKVKNEVIGALKIYYKTSHRITYSLQALAVGLSQIISTLMEVSKVEQMKTMANKAELKALQRQINPHFLFNALNAITSFIRIDSNKARELIINLASYLRYNLELNSEFIDIKKELKQVKDYVEIEKARFGNKLNIIYHIDDVDIKIPSLTIQPLVENAIIHGILKDKEAGTVQIIVEDKIEKVKISIIDNGIGISEETIENIYNDAVPKNKIGLYNVHSRIKLIYGEGLIIKRLEKGTKIEFYINRAQVRYPNESYNS</sequence>
<dbReference type="GO" id="GO:0000155">
    <property type="term" value="F:phosphorelay sensor kinase activity"/>
    <property type="evidence" value="ECO:0007669"/>
    <property type="project" value="InterPro"/>
</dbReference>
<dbReference type="Pfam" id="PF07694">
    <property type="entry name" value="5TM-5TMR_LYT"/>
    <property type="match status" value="1"/>
</dbReference>
<comment type="catalytic activity">
    <reaction evidence="1">
        <text>ATP + protein L-histidine = ADP + protein N-phospho-L-histidine.</text>
        <dbReference type="EC" id="2.7.13.3"/>
    </reaction>
</comment>
<dbReference type="PANTHER" id="PTHR34220">
    <property type="entry name" value="SENSOR HISTIDINE KINASE YPDA"/>
    <property type="match status" value="1"/>
</dbReference>
<evidence type="ECO:0000259" key="15">
    <source>
        <dbReference type="SMART" id="SM00387"/>
    </source>
</evidence>
<dbReference type="InterPro" id="IPR011620">
    <property type="entry name" value="Sig_transdc_His_kinase_LytS_TM"/>
</dbReference>
<dbReference type="Gene3D" id="3.30.450.40">
    <property type="match status" value="1"/>
</dbReference>
<dbReference type="GO" id="GO:0005886">
    <property type="term" value="C:plasma membrane"/>
    <property type="evidence" value="ECO:0007669"/>
    <property type="project" value="UniProtKB-SubCell"/>
</dbReference>
<keyword evidence="12" id="KW-0902">Two-component regulatory system</keyword>
<dbReference type="Gene3D" id="3.30.565.10">
    <property type="entry name" value="Histidine kinase-like ATPase, C-terminal domain"/>
    <property type="match status" value="1"/>
</dbReference>
<evidence type="ECO:0000256" key="7">
    <source>
        <dbReference type="ARBA" id="ARBA00022692"/>
    </source>
</evidence>